<dbReference type="InterPro" id="IPR018764">
    <property type="entry name" value="RskA_C"/>
</dbReference>
<feature type="domain" description="Anti-sigma K factor RskA C-terminal" evidence="3">
    <location>
        <begin position="113"/>
        <end position="241"/>
    </location>
</feature>
<gene>
    <name evidence="4" type="ORF">GCM10009747_25800</name>
</gene>
<feature type="transmembrane region" description="Helical" evidence="2">
    <location>
        <begin position="110"/>
        <end position="129"/>
    </location>
</feature>
<reference evidence="5" key="1">
    <citation type="journal article" date="2019" name="Int. J. Syst. Evol. Microbiol.">
        <title>The Global Catalogue of Microorganisms (GCM) 10K type strain sequencing project: providing services to taxonomists for standard genome sequencing and annotation.</title>
        <authorList>
            <consortium name="The Broad Institute Genomics Platform"/>
            <consortium name="The Broad Institute Genome Sequencing Center for Infectious Disease"/>
            <person name="Wu L."/>
            <person name="Ma J."/>
        </authorList>
    </citation>
    <scope>NUCLEOTIDE SEQUENCE [LARGE SCALE GENOMIC DNA]</scope>
    <source>
        <strain evidence="5">JCM 14319</strain>
    </source>
</reference>
<proteinExistence type="predicted"/>
<dbReference type="RefSeq" id="WP_232498762.1">
    <property type="nucleotide sequence ID" value="NZ_BAAANH010000005.1"/>
</dbReference>
<dbReference type="Proteomes" id="UP001500506">
    <property type="component" value="Unassembled WGS sequence"/>
</dbReference>
<sequence length="251" mass="26648">MHPEPDELAALAADGREPDAAMTTHLRACDDCRFEYEAFQAAAAQVRASEANLDLDLERPSSSVWAGIHRELSLDDRLASDPIASDETPRSVAPIRAADRGVSRRGGWRWWPAVAAAAVVIGVLAGIAIGTRLPPSSPNESIVAEARLDPFPGWTAEGRAVIQESSDGRRTIVVELDGDAETGQLREVWLLREDATGLVSLGLLDDTTGTFALPPGIDLGEFPVVDVSSEPSDGDPAHSGDSIVRGQLRGV</sequence>
<feature type="region of interest" description="Disordered" evidence="1">
    <location>
        <begin position="226"/>
        <end position="251"/>
    </location>
</feature>
<name>A0ABP4X0Z4_9MICO</name>
<evidence type="ECO:0000313" key="5">
    <source>
        <dbReference type="Proteomes" id="UP001500506"/>
    </source>
</evidence>
<evidence type="ECO:0000259" key="3">
    <source>
        <dbReference type="Pfam" id="PF10099"/>
    </source>
</evidence>
<keyword evidence="2" id="KW-0472">Membrane</keyword>
<comment type="caution">
    <text evidence="4">The sequence shown here is derived from an EMBL/GenBank/DDBJ whole genome shotgun (WGS) entry which is preliminary data.</text>
</comment>
<protein>
    <recommendedName>
        <fullName evidence="3">Anti-sigma K factor RskA C-terminal domain-containing protein</fullName>
    </recommendedName>
</protein>
<organism evidence="4 5">
    <name type="scientific">Agromyces humatus</name>
    <dbReference type="NCBI Taxonomy" id="279573"/>
    <lineage>
        <taxon>Bacteria</taxon>
        <taxon>Bacillati</taxon>
        <taxon>Actinomycetota</taxon>
        <taxon>Actinomycetes</taxon>
        <taxon>Micrococcales</taxon>
        <taxon>Microbacteriaceae</taxon>
        <taxon>Agromyces</taxon>
    </lineage>
</organism>
<keyword evidence="2" id="KW-0812">Transmembrane</keyword>
<accession>A0ABP4X0Z4</accession>
<evidence type="ECO:0000256" key="1">
    <source>
        <dbReference type="SAM" id="MobiDB-lite"/>
    </source>
</evidence>
<keyword evidence="2" id="KW-1133">Transmembrane helix</keyword>
<keyword evidence="5" id="KW-1185">Reference proteome</keyword>
<dbReference type="Pfam" id="PF10099">
    <property type="entry name" value="RskA_C"/>
    <property type="match status" value="1"/>
</dbReference>
<evidence type="ECO:0000313" key="4">
    <source>
        <dbReference type="EMBL" id="GAA1764750.1"/>
    </source>
</evidence>
<evidence type="ECO:0000256" key="2">
    <source>
        <dbReference type="SAM" id="Phobius"/>
    </source>
</evidence>
<dbReference type="EMBL" id="BAAANH010000005">
    <property type="protein sequence ID" value="GAA1764750.1"/>
    <property type="molecule type" value="Genomic_DNA"/>
</dbReference>